<dbReference type="PANTHER" id="PTHR46641">
    <property type="entry name" value="FMRFAMIDE RECEPTOR-RELATED"/>
    <property type="match status" value="1"/>
</dbReference>
<dbReference type="WBParaSite" id="PSAMB.scaffold934size38429.g9828.t1">
    <property type="protein sequence ID" value="PSAMB.scaffold934size38429.g9828.t1"/>
    <property type="gene ID" value="PSAMB.scaffold934size38429.g9828"/>
</dbReference>
<dbReference type="InterPro" id="IPR052954">
    <property type="entry name" value="GPCR-Ligand_Int"/>
</dbReference>
<dbReference type="Gene3D" id="1.20.1070.10">
    <property type="entry name" value="Rhodopsin 7-helix transmembrane proteins"/>
    <property type="match status" value="1"/>
</dbReference>
<name>A0A914XSF9_9BILA</name>
<feature type="transmembrane region" description="Helical" evidence="1">
    <location>
        <begin position="135"/>
        <end position="158"/>
    </location>
</feature>
<proteinExistence type="predicted"/>
<feature type="transmembrane region" description="Helical" evidence="1">
    <location>
        <begin position="179"/>
        <end position="197"/>
    </location>
</feature>
<dbReference type="AlphaFoldDB" id="A0A914XSF9"/>
<feature type="transmembrane region" description="Helical" evidence="1">
    <location>
        <begin position="231"/>
        <end position="257"/>
    </location>
</feature>
<accession>A0A914XSF9</accession>
<evidence type="ECO:0000313" key="2">
    <source>
        <dbReference type="Proteomes" id="UP000887566"/>
    </source>
</evidence>
<evidence type="ECO:0000256" key="1">
    <source>
        <dbReference type="SAM" id="Phobius"/>
    </source>
</evidence>
<organism evidence="2 3">
    <name type="scientific">Plectus sambesii</name>
    <dbReference type="NCBI Taxonomy" id="2011161"/>
    <lineage>
        <taxon>Eukaryota</taxon>
        <taxon>Metazoa</taxon>
        <taxon>Ecdysozoa</taxon>
        <taxon>Nematoda</taxon>
        <taxon>Chromadorea</taxon>
        <taxon>Plectida</taxon>
        <taxon>Plectina</taxon>
        <taxon>Plectoidea</taxon>
        <taxon>Plectidae</taxon>
        <taxon>Plectus</taxon>
    </lineage>
</organism>
<dbReference type="Proteomes" id="UP000887566">
    <property type="component" value="Unplaced"/>
</dbReference>
<feature type="transmembrane region" description="Helical" evidence="1">
    <location>
        <begin position="63"/>
        <end position="84"/>
    </location>
</feature>
<keyword evidence="1" id="KW-0812">Transmembrane</keyword>
<keyword evidence="1" id="KW-0472">Membrane</keyword>
<sequence length="267" mass="30652">MKSNLSHELPIFSVPRLSSNKIVAHLEATLRAATLRLNETCNSFTNGAFCDDRPLYHLLMGNMFMLLLVLCVFGNCVNLIIYHSDQMRQFLAIKMLSAKVLLNTLLMVCFLPQALRICQIWSADSGAEAIYWQTWPYLMYLINVLGFCSMWLTVLITFEYYLHVAFPTHSKLWCNEANVSKCSSIILLVALSLHLIVPLNRIIDKLRCPGNRIFYQVIMRPGTLPDTFEKAYAWINLLIAIILPLAVLSFMSIFITWRLLFKYSAIE</sequence>
<reference evidence="3" key="1">
    <citation type="submission" date="2022-11" db="UniProtKB">
        <authorList>
            <consortium name="WormBaseParasite"/>
        </authorList>
    </citation>
    <scope>IDENTIFICATION</scope>
</reference>
<protein>
    <submittedName>
        <fullName evidence="3">G-protein coupled receptors family 1 profile domain-containing protein</fullName>
    </submittedName>
</protein>
<keyword evidence="2" id="KW-1185">Reference proteome</keyword>
<dbReference type="PANTHER" id="PTHR46641:SF8">
    <property type="entry name" value="G-PROTEIN COUPLED RECEPTORS FAMILY 1 PROFILE DOMAIN-CONTAINING PROTEIN"/>
    <property type="match status" value="1"/>
</dbReference>
<keyword evidence="1" id="KW-1133">Transmembrane helix</keyword>
<dbReference type="SUPFAM" id="SSF81321">
    <property type="entry name" value="Family A G protein-coupled receptor-like"/>
    <property type="match status" value="1"/>
</dbReference>
<evidence type="ECO:0000313" key="3">
    <source>
        <dbReference type="WBParaSite" id="PSAMB.scaffold934size38429.g9828.t1"/>
    </source>
</evidence>